<evidence type="ECO:0000313" key="2">
    <source>
        <dbReference type="Proteomes" id="UP000481153"/>
    </source>
</evidence>
<dbReference type="VEuPathDB" id="FungiDB:AeMF1_009537"/>
<proteinExistence type="predicted"/>
<evidence type="ECO:0000313" key="1">
    <source>
        <dbReference type="EMBL" id="KAF0733832.1"/>
    </source>
</evidence>
<dbReference type="EMBL" id="VJMJ01000119">
    <property type="protein sequence ID" value="KAF0733832.1"/>
    <property type="molecule type" value="Genomic_DNA"/>
</dbReference>
<organism evidence="1 2">
    <name type="scientific">Aphanomyces euteiches</name>
    <dbReference type="NCBI Taxonomy" id="100861"/>
    <lineage>
        <taxon>Eukaryota</taxon>
        <taxon>Sar</taxon>
        <taxon>Stramenopiles</taxon>
        <taxon>Oomycota</taxon>
        <taxon>Saprolegniomycetes</taxon>
        <taxon>Saprolegniales</taxon>
        <taxon>Verrucalvaceae</taxon>
        <taxon>Aphanomyces</taxon>
    </lineage>
</organism>
<keyword evidence="2" id="KW-1185">Reference proteome</keyword>
<dbReference type="AlphaFoldDB" id="A0A6G0X1V7"/>
<sequence>MWSAAATGGPIRSRRLAAAFPMHPWKNHIEEPCRCGVALALHEFKQDALGRPHCVISTSMNSSKIRPIPQSLMVRPTLHMCLVCGDGPFCGDHIGLHFDLCFEAHCPVSSNAAASTRPLRMKFPSRCHHPHGFKLDNEESNPAATVAAAWDEEHDCAYVNEPSLHYLNPAMNAIGIF</sequence>
<reference evidence="1 2" key="1">
    <citation type="submission" date="2019-07" db="EMBL/GenBank/DDBJ databases">
        <title>Genomics analysis of Aphanomyces spp. identifies a new class of oomycete effector associated with host adaptation.</title>
        <authorList>
            <person name="Gaulin E."/>
        </authorList>
    </citation>
    <scope>NUCLEOTIDE SEQUENCE [LARGE SCALE GENOMIC DNA]</scope>
    <source>
        <strain evidence="1 2">ATCC 201684</strain>
    </source>
</reference>
<name>A0A6G0X1V7_9STRA</name>
<accession>A0A6G0X1V7</accession>
<gene>
    <name evidence="1" type="ORF">Ae201684_009396</name>
</gene>
<comment type="caution">
    <text evidence="1">The sequence shown here is derived from an EMBL/GenBank/DDBJ whole genome shotgun (WGS) entry which is preliminary data.</text>
</comment>
<dbReference type="Proteomes" id="UP000481153">
    <property type="component" value="Unassembled WGS sequence"/>
</dbReference>
<protein>
    <submittedName>
        <fullName evidence="1">Uncharacterized protein</fullName>
    </submittedName>
</protein>